<accession>A0A0J5M5H8</accession>
<dbReference type="PANTHER" id="PTHR37943">
    <property type="entry name" value="PROTEIN VES"/>
    <property type="match status" value="1"/>
</dbReference>
<comment type="caution">
    <text evidence="1">The sequence shown here is derived from an EMBL/GenBank/DDBJ whole genome shotgun (WGS) entry which is preliminary data.</text>
</comment>
<dbReference type="eggNOG" id="COG3758">
    <property type="taxonomic scope" value="Bacteria"/>
</dbReference>
<dbReference type="EMBL" id="LDZF01000001">
    <property type="protein sequence ID" value="KMK16532.1"/>
    <property type="molecule type" value="Genomic_DNA"/>
</dbReference>
<dbReference type="PANTHER" id="PTHR37943:SF1">
    <property type="entry name" value="PROTEIN VES"/>
    <property type="match status" value="1"/>
</dbReference>
<proteinExistence type="predicted"/>
<dbReference type="Proteomes" id="UP000036196">
    <property type="component" value="Unassembled WGS sequence"/>
</dbReference>
<organism evidence="1 2">
    <name type="scientific">Pluralibacter gergoviae</name>
    <name type="common">Enterobacter gergoviae</name>
    <dbReference type="NCBI Taxonomy" id="61647"/>
    <lineage>
        <taxon>Bacteria</taxon>
        <taxon>Pseudomonadati</taxon>
        <taxon>Pseudomonadota</taxon>
        <taxon>Gammaproteobacteria</taxon>
        <taxon>Enterobacterales</taxon>
        <taxon>Enterobacteriaceae</taxon>
        <taxon>Pluralibacter</taxon>
    </lineage>
</organism>
<dbReference type="STRING" id="61647.LG71_14845"/>
<dbReference type="InterPro" id="IPR011051">
    <property type="entry name" value="RmlC_Cupin_sf"/>
</dbReference>
<evidence type="ECO:0000313" key="1">
    <source>
        <dbReference type="EMBL" id="KMK16532.1"/>
    </source>
</evidence>
<protein>
    <submittedName>
        <fullName evidence="1">HutD family protein</fullName>
    </submittedName>
</protein>
<gene>
    <name evidence="1" type="ORF">ABW06_00890</name>
</gene>
<dbReference type="RefSeq" id="WP_048277900.1">
    <property type="nucleotide sequence ID" value="NZ_LDZF01000001.1"/>
</dbReference>
<dbReference type="PATRIC" id="fig|61647.15.peg.192"/>
<dbReference type="CDD" id="cd20293">
    <property type="entry name" value="cupin_HutD_N"/>
    <property type="match status" value="1"/>
</dbReference>
<dbReference type="SUPFAM" id="SSF51182">
    <property type="entry name" value="RmlC-like cupins"/>
    <property type="match status" value="1"/>
</dbReference>
<dbReference type="InterPro" id="IPR010282">
    <property type="entry name" value="Uncharacterised_HutD/Ves"/>
</dbReference>
<dbReference type="Pfam" id="PF05962">
    <property type="entry name" value="HutD"/>
    <property type="match status" value="1"/>
</dbReference>
<dbReference type="AlphaFoldDB" id="A0A0J5M5H8"/>
<evidence type="ECO:0000313" key="2">
    <source>
        <dbReference type="Proteomes" id="UP000036196"/>
    </source>
</evidence>
<sequence>MIVPFTFASLPVSRWQNGAGETREIVRVPHPEAPFLWRCSVATLQADGPFSRFEGIDRTLVLLEGEPFWLRGGGVSHYLRRGEPWSFPGERPLVSEGIAGPGLDFNIMTLRGRARAGVVGTSAACRPGGEGIAWVYAGRWRMAGEEYAGASGIWWQEEAPGELVPLTGDALLMVTEIVRTAG</sequence>
<keyword evidence="2" id="KW-1185">Reference proteome</keyword>
<dbReference type="Gene3D" id="2.60.120.10">
    <property type="entry name" value="Jelly Rolls"/>
    <property type="match status" value="1"/>
</dbReference>
<reference evidence="1 2" key="1">
    <citation type="submission" date="2015-05" db="EMBL/GenBank/DDBJ databases">
        <title>Genome sequences of Pluralibacter gergoviae.</title>
        <authorList>
            <person name="Greninger A.L."/>
            <person name="Miller S."/>
        </authorList>
    </citation>
    <scope>NUCLEOTIDE SEQUENCE [LARGE SCALE GENOMIC DNA]</scope>
    <source>
        <strain evidence="1 2">JS81F13</strain>
    </source>
</reference>
<dbReference type="InterPro" id="IPR014710">
    <property type="entry name" value="RmlC-like_jellyroll"/>
</dbReference>
<name>A0A0J5M5H8_PLUGE</name>